<keyword evidence="2 4" id="KW-0479">Metal-binding</keyword>
<dbReference type="RefSeq" id="WP_173960056.1">
    <property type="nucleotide sequence ID" value="NZ_CBCSCC010000014.1"/>
</dbReference>
<feature type="signal peptide" evidence="5">
    <location>
        <begin position="1"/>
        <end position="23"/>
    </location>
</feature>
<keyword evidence="1 4" id="KW-0349">Heme</keyword>
<evidence type="ECO:0000256" key="1">
    <source>
        <dbReference type="ARBA" id="ARBA00022617"/>
    </source>
</evidence>
<dbReference type="PROSITE" id="PS51007">
    <property type="entry name" value="CYTC"/>
    <property type="match status" value="1"/>
</dbReference>
<dbReference type="Gene3D" id="1.10.760.10">
    <property type="entry name" value="Cytochrome c-like domain"/>
    <property type="match status" value="1"/>
</dbReference>
<reference evidence="7 8" key="1">
    <citation type="submission" date="2018-04" db="EMBL/GenBank/DDBJ databases">
        <title>Polynucleobacter sp. UK-Long2-W17 genome.</title>
        <authorList>
            <person name="Hahn M.W."/>
        </authorList>
    </citation>
    <scope>NUCLEOTIDE SEQUENCE [LARGE SCALE GENOMIC DNA]</scope>
    <source>
        <strain evidence="7 8">UK-Long2-W17</strain>
    </source>
</reference>
<evidence type="ECO:0000256" key="4">
    <source>
        <dbReference type="PROSITE-ProRule" id="PRU00433"/>
    </source>
</evidence>
<dbReference type="GO" id="GO:0009055">
    <property type="term" value="F:electron transfer activity"/>
    <property type="evidence" value="ECO:0007669"/>
    <property type="project" value="InterPro"/>
</dbReference>
<dbReference type="InterPro" id="IPR036909">
    <property type="entry name" value="Cyt_c-like_dom_sf"/>
</dbReference>
<dbReference type="Proteomes" id="UP000501090">
    <property type="component" value="Chromosome"/>
</dbReference>
<dbReference type="SUPFAM" id="SSF46626">
    <property type="entry name" value="Cytochrome c"/>
    <property type="match status" value="1"/>
</dbReference>
<dbReference type="GO" id="GO:0046872">
    <property type="term" value="F:metal ion binding"/>
    <property type="evidence" value="ECO:0007669"/>
    <property type="project" value="UniProtKB-KW"/>
</dbReference>
<evidence type="ECO:0000256" key="5">
    <source>
        <dbReference type="SAM" id="SignalP"/>
    </source>
</evidence>
<organism evidence="7 8">
    <name type="scientific">Polynucleobacter arcticus</name>
    <dbReference type="NCBI Taxonomy" id="1743165"/>
    <lineage>
        <taxon>Bacteria</taxon>
        <taxon>Pseudomonadati</taxon>
        <taxon>Pseudomonadota</taxon>
        <taxon>Betaproteobacteria</taxon>
        <taxon>Burkholderiales</taxon>
        <taxon>Burkholderiaceae</taxon>
        <taxon>Polynucleobacter</taxon>
    </lineage>
</organism>
<dbReference type="InterPro" id="IPR030999">
    <property type="entry name" value="Thiosulf_SoxX"/>
</dbReference>
<dbReference type="InterPro" id="IPR009056">
    <property type="entry name" value="Cyt_c-like_dom"/>
</dbReference>
<feature type="domain" description="Cytochrome c" evidence="6">
    <location>
        <begin position="44"/>
        <end position="148"/>
    </location>
</feature>
<gene>
    <name evidence="7" type="primary">soxX</name>
    <name evidence="7" type="ORF">DN92_04080</name>
</gene>
<evidence type="ECO:0000313" key="7">
    <source>
        <dbReference type="EMBL" id="QKM60288.1"/>
    </source>
</evidence>
<dbReference type="EMBL" id="CP028940">
    <property type="protein sequence ID" value="QKM60288.1"/>
    <property type="molecule type" value="Genomic_DNA"/>
</dbReference>
<dbReference type="AlphaFoldDB" id="A0A6M9PLT6"/>
<evidence type="ECO:0000256" key="2">
    <source>
        <dbReference type="ARBA" id="ARBA00022723"/>
    </source>
</evidence>
<proteinExistence type="predicted"/>
<sequence>MRSVLATILLGTSILSLANQAQAQAQAQTWSGDSIVNPLTSSAGDPAKGRMIVASRQTGLCLLCHSGPFPEERFQGNLAPDIGVSVGHLSEAQLRARIVDPSRFNPGTIMPSYYRTVGLRRVAPKFEGQPMLSGQEIEDVVAFLLSLKIKTVQ</sequence>
<evidence type="ECO:0000259" key="6">
    <source>
        <dbReference type="PROSITE" id="PS51007"/>
    </source>
</evidence>
<evidence type="ECO:0000313" key="8">
    <source>
        <dbReference type="Proteomes" id="UP000501090"/>
    </source>
</evidence>
<keyword evidence="8" id="KW-1185">Reference proteome</keyword>
<evidence type="ECO:0000256" key="3">
    <source>
        <dbReference type="ARBA" id="ARBA00023004"/>
    </source>
</evidence>
<feature type="chain" id="PRO_5027084478" evidence="5">
    <location>
        <begin position="24"/>
        <end position="153"/>
    </location>
</feature>
<keyword evidence="5" id="KW-0732">Signal</keyword>
<accession>A0A6M9PLT6</accession>
<protein>
    <submittedName>
        <fullName evidence="7">Sulfur oxidation c-type cytochrome SoxX</fullName>
    </submittedName>
</protein>
<keyword evidence="3 4" id="KW-0408">Iron</keyword>
<dbReference type="KEGG" id="pard:DN92_04080"/>
<name>A0A6M9PLT6_9BURK</name>
<dbReference type="NCBIfam" id="TIGR04485">
    <property type="entry name" value="thiosulf_SoxX"/>
    <property type="match status" value="1"/>
</dbReference>
<dbReference type="GO" id="GO:0020037">
    <property type="term" value="F:heme binding"/>
    <property type="evidence" value="ECO:0007669"/>
    <property type="project" value="InterPro"/>
</dbReference>